<dbReference type="GO" id="GO:0044010">
    <property type="term" value="P:single-species biofilm formation"/>
    <property type="evidence" value="ECO:0007669"/>
    <property type="project" value="TreeGrafter"/>
</dbReference>
<name>A0A1G6PCF8_9SPHI</name>
<dbReference type="InterPro" id="IPR001173">
    <property type="entry name" value="Glyco_trans_2-like"/>
</dbReference>
<evidence type="ECO:0000313" key="3">
    <source>
        <dbReference type="Proteomes" id="UP000199455"/>
    </source>
</evidence>
<dbReference type="Proteomes" id="UP000199455">
    <property type="component" value="Unassembled WGS sequence"/>
</dbReference>
<dbReference type="EMBL" id="FMZH01000003">
    <property type="protein sequence ID" value="SDC77749.1"/>
    <property type="molecule type" value="Genomic_DNA"/>
</dbReference>
<dbReference type="Pfam" id="PF00535">
    <property type="entry name" value="Glycos_transf_2"/>
    <property type="match status" value="1"/>
</dbReference>
<proteinExistence type="predicted"/>
<dbReference type="STRING" id="390242.SAMN04488024_10310"/>
<dbReference type="PANTHER" id="PTHR43685:SF13">
    <property type="entry name" value="O ANTIGEN BIOSYNTHESIS RHAMNOSYLTRANSFERASE RFBN"/>
    <property type="match status" value="1"/>
</dbReference>
<evidence type="ECO:0000313" key="2">
    <source>
        <dbReference type="EMBL" id="SDC77749.1"/>
    </source>
</evidence>
<dbReference type="CDD" id="cd00761">
    <property type="entry name" value="Glyco_tranf_GTA_type"/>
    <property type="match status" value="1"/>
</dbReference>
<accession>A0A1G6PCF8</accession>
<feature type="domain" description="Glycosyltransferase 2-like" evidence="1">
    <location>
        <begin position="5"/>
        <end position="172"/>
    </location>
</feature>
<dbReference type="RefSeq" id="WP_090766618.1">
    <property type="nucleotide sequence ID" value="NZ_FMZH01000003.1"/>
</dbReference>
<sequence length="309" mass="34964">MFRTSLLIPTYNAGPEFENVLKSISVQGLTVDRKIIMDSESSDETILLAKKYGFETLTIKQVDFDHGYVRQLLADAASDCDIFIYLTQDCILKNKDSIKHLVDAFEEPKVGIAYGRQLPHIGAKTLESHARLFNYPSTSVVKKLSDKDKLGIKTASCSNSFAAYRNTALRDVGGFPSHTIFAEDVIVGGQILIKGWQIAYVADSEVYHSHDYTIKEEFKRYFDIGVFHSTNIWLLNEFGSAGGEGFKYLKSELKYVIKNNPLVLPKMTMSIAAKFLGYKLGMLHEKLSLKQKKAFSMHSKYWDKLEKNK</sequence>
<keyword evidence="2" id="KW-0808">Transferase</keyword>
<gene>
    <name evidence="2" type="ORF">SAMN04488024_10310</name>
</gene>
<organism evidence="2 3">
    <name type="scientific">Pedobacter soli</name>
    <dbReference type="NCBI Taxonomy" id="390242"/>
    <lineage>
        <taxon>Bacteria</taxon>
        <taxon>Pseudomonadati</taxon>
        <taxon>Bacteroidota</taxon>
        <taxon>Sphingobacteriia</taxon>
        <taxon>Sphingobacteriales</taxon>
        <taxon>Sphingobacteriaceae</taxon>
        <taxon>Pedobacter</taxon>
    </lineage>
</organism>
<dbReference type="InterPro" id="IPR050834">
    <property type="entry name" value="Glycosyltransf_2"/>
</dbReference>
<dbReference type="GO" id="GO:0016740">
    <property type="term" value="F:transferase activity"/>
    <property type="evidence" value="ECO:0007669"/>
    <property type="project" value="UniProtKB-KW"/>
</dbReference>
<dbReference type="InterPro" id="IPR029044">
    <property type="entry name" value="Nucleotide-diphossugar_trans"/>
</dbReference>
<dbReference type="AlphaFoldDB" id="A0A1G6PCF8"/>
<dbReference type="PANTHER" id="PTHR43685">
    <property type="entry name" value="GLYCOSYLTRANSFERASE"/>
    <property type="match status" value="1"/>
</dbReference>
<reference evidence="3" key="1">
    <citation type="submission" date="2016-10" db="EMBL/GenBank/DDBJ databases">
        <authorList>
            <person name="Varghese N."/>
            <person name="Submissions S."/>
        </authorList>
    </citation>
    <scope>NUCLEOTIDE SEQUENCE [LARGE SCALE GENOMIC DNA]</scope>
    <source>
        <strain evidence="3">DSM 18609</strain>
    </source>
</reference>
<dbReference type="Gene3D" id="3.90.550.10">
    <property type="entry name" value="Spore Coat Polysaccharide Biosynthesis Protein SpsA, Chain A"/>
    <property type="match status" value="1"/>
</dbReference>
<keyword evidence="3" id="KW-1185">Reference proteome</keyword>
<dbReference type="SUPFAM" id="SSF53448">
    <property type="entry name" value="Nucleotide-diphospho-sugar transferases"/>
    <property type="match status" value="1"/>
</dbReference>
<evidence type="ECO:0000259" key="1">
    <source>
        <dbReference type="Pfam" id="PF00535"/>
    </source>
</evidence>
<protein>
    <submittedName>
        <fullName evidence="2">Rhamnosyltransferase</fullName>
    </submittedName>
</protein>